<dbReference type="Pfam" id="PF12513">
    <property type="entry name" value="SUV3_C"/>
    <property type="match status" value="1"/>
</dbReference>
<dbReference type="InterPro" id="IPR027417">
    <property type="entry name" value="P-loop_NTPase"/>
</dbReference>
<dbReference type="RefSeq" id="XP_033579883.1">
    <property type="nucleotide sequence ID" value="XM_033715237.1"/>
</dbReference>
<dbReference type="EMBL" id="MU003696">
    <property type="protein sequence ID" value="KAF2812919.1"/>
    <property type="molecule type" value="Genomic_DNA"/>
</dbReference>
<dbReference type="GO" id="GO:0003724">
    <property type="term" value="F:RNA helicase activity"/>
    <property type="evidence" value="ECO:0007669"/>
    <property type="project" value="UniProtKB-EC"/>
</dbReference>
<dbReference type="PROSITE" id="PS51194">
    <property type="entry name" value="HELICASE_CTER"/>
    <property type="match status" value="1"/>
</dbReference>
<evidence type="ECO:0000256" key="9">
    <source>
        <dbReference type="ARBA" id="ARBA00022946"/>
    </source>
</evidence>
<keyword evidence="8" id="KW-0067">ATP-binding</keyword>
<reference evidence="14 16" key="1">
    <citation type="journal article" date="2020" name="Stud. Mycol.">
        <title>101 Dothideomycetes genomes: a test case for predicting lifestyles and emergence of pathogens.</title>
        <authorList>
            <person name="Haridas S."/>
            <person name="Albert R."/>
            <person name="Binder M."/>
            <person name="Bloem J."/>
            <person name="Labutti K."/>
            <person name="Salamov A."/>
            <person name="Andreopoulos B."/>
            <person name="Baker S."/>
            <person name="Barry K."/>
            <person name="Bills G."/>
            <person name="Bluhm B."/>
            <person name="Cannon C."/>
            <person name="Castanera R."/>
            <person name="Culley D."/>
            <person name="Daum C."/>
            <person name="Ezra D."/>
            <person name="Gonzalez J."/>
            <person name="Henrissat B."/>
            <person name="Kuo A."/>
            <person name="Liang C."/>
            <person name="Lipzen A."/>
            <person name="Lutzoni F."/>
            <person name="Magnuson J."/>
            <person name="Mondo S."/>
            <person name="Nolan M."/>
            <person name="Ohm R."/>
            <person name="Pangilinan J."/>
            <person name="Park H.-J."/>
            <person name="Ramirez L."/>
            <person name="Alfaro M."/>
            <person name="Sun H."/>
            <person name="Tritt A."/>
            <person name="Yoshinaga Y."/>
            <person name="Zwiers L.-H."/>
            <person name="Turgeon B."/>
            <person name="Goodwin S."/>
            <person name="Spatafora J."/>
            <person name="Crous P."/>
            <person name="Grigoriev I."/>
        </authorList>
    </citation>
    <scope>NUCLEOTIDE SEQUENCE</scope>
    <source>
        <strain evidence="14 16">CBS 304.34</strain>
    </source>
</reference>
<dbReference type="InterPro" id="IPR022192">
    <property type="entry name" value="SUV3_C"/>
</dbReference>
<keyword evidence="7" id="KW-0347">Helicase</keyword>
<evidence type="ECO:0000256" key="2">
    <source>
        <dbReference type="ARBA" id="ARBA00001946"/>
    </source>
</evidence>
<evidence type="ECO:0000256" key="7">
    <source>
        <dbReference type="ARBA" id="ARBA00022806"/>
    </source>
</evidence>
<dbReference type="GO" id="GO:0000965">
    <property type="term" value="P:mitochondrial RNA 3'-end processing"/>
    <property type="evidence" value="ECO:0007669"/>
    <property type="project" value="TreeGrafter"/>
</dbReference>
<dbReference type="AlphaFoldDB" id="A0A6A6YWM0"/>
<evidence type="ECO:0000256" key="1">
    <source>
        <dbReference type="ARBA" id="ARBA00001936"/>
    </source>
</evidence>
<dbReference type="InterPro" id="IPR055206">
    <property type="entry name" value="DEXQc_SUV3"/>
</dbReference>
<dbReference type="Gene3D" id="3.40.50.300">
    <property type="entry name" value="P-loop containing nucleotide triphosphate hydrolases"/>
    <property type="match status" value="2"/>
</dbReference>
<comment type="catalytic activity">
    <reaction evidence="11">
        <text>ATP + H2O = ADP + phosphate + H(+)</text>
        <dbReference type="Rhea" id="RHEA:13065"/>
        <dbReference type="ChEBI" id="CHEBI:15377"/>
        <dbReference type="ChEBI" id="CHEBI:15378"/>
        <dbReference type="ChEBI" id="CHEBI:30616"/>
        <dbReference type="ChEBI" id="CHEBI:43474"/>
        <dbReference type="ChEBI" id="CHEBI:456216"/>
        <dbReference type="EC" id="3.6.4.13"/>
    </reaction>
</comment>
<evidence type="ECO:0000256" key="12">
    <source>
        <dbReference type="SAM" id="MobiDB-lite"/>
    </source>
</evidence>
<keyword evidence="6" id="KW-0378">Hydrolase</keyword>
<feature type="compositionally biased region" description="Basic and acidic residues" evidence="12">
    <location>
        <begin position="56"/>
        <end position="74"/>
    </location>
</feature>
<keyword evidence="9" id="KW-0809">Transit peptide</keyword>
<reference evidence="16" key="3">
    <citation type="submission" date="2025-04" db="UniProtKB">
        <authorList>
            <consortium name="RefSeq"/>
        </authorList>
    </citation>
    <scope>IDENTIFICATION</scope>
    <source>
        <strain evidence="16">CBS 304.34</strain>
    </source>
</reference>
<accession>A0A6A6YWM0</accession>
<dbReference type="SUPFAM" id="SSF52540">
    <property type="entry name" value="P-loop containing nucleoside triphosphate hydrolases"/>
    <property type="match status" value="1"/>
</dbReference>
<evidence type="ECO:0000259" key="13">
    <source>
        <dbReference type="PROSITE" id="PS51194"/>
    </source>
</evidence>
<evidence type="ECO:0000256" key="6">
    <source>
        <dbReference type="ARBA" id="ARBA00022801"/>
    </source>
</evidence>
<dbReference type="Pfam" id="PF22527">
    <property type="entry name" value="DEXQc_Suv3"/>
    <property type="match status" value="1"/>
</dbReference>
<dbReference type="FunFam" id="3.40.50.300:FF:000269">
    <property type="entry name" value="ATP-dependent RNA helicase SUPV3L1, mitochondrial"/>
    <property type="match status" value="1"/>
</dbReference>
<reference evidence="16" key="2">
    <citation type="submission" date="2020-04" db="EMBL/GenBank/DDBJ databases">
        <authorList>
            <consortium name="NCBI Genome Project"/>
        </authorList>
    </citation>
    <scope>NUCLEOTIDE SEQUENCE</scope>
    <source>
        <strain evidence="16">CBS 304.34</strain>
    </source>
</reference>
<dbReference type="PANTHER" id="PTHR12131:SF1">
    <property type="entry name" value="ATP-DEPENDENT RNA HELICASE SUPV3L1, MITOCHONDRIAL-RELATED"/>
    <property type="match status" value="1"/>
</dbReference>
<organism evidence="14">
    <name type="scientific">Mytilinidion resinicola</name>
    <dbReference type="NCBI Taxonomy" id="574789"/>
    <lineage>
        <taxon>Eukaryota</taxon>
        <taxon>Fungi</taxon>
        <taxon>Dikarya</taxon>
        <taxon>Ascomycota</taxon>
        <taxon>Pezizomycotina</taxon>
        <taxon>Dothideomycetes</taxon>
        <taxon>Pleosporomycetidae</taxon>
        <taxon>Mytilinidiales</taxon>
        <taxon>Mytilinidiaceae</taxon>
        <taxon>Mytilinidion</taxon>
    </lineage>
</organism>
<feature type="compositionally biased region" description="Acidic residues" evidence="12">
    <location>
        <begin position="827"/>
        <end position="836"/>
    </location>
</feature>
<dbReference type="InterPro" id="IPR001650">
    <property type="entry name" value="Helicase_C-like"/>
</dbReference>
<keyword evidence="10" id="KW-0496">Mitochondrion</keyword>
<dbReference type="GeneID" id="54456130"/>
<dbReference type="EC" id="3.6.4.13" evidence="4"/>
<dbReference type="CDD" id="cd18805">
    <property type="entry name" value="SF2_C_suv3"/>
    <property type="match status" value="1"/>
</dbReference>
<dbReference type="Pfam" id="PF00271">
    <property type="entry name" value="Helicase_C"/>
    <property type="match status" value="1"/>
</dbReference>
<evidence type="ECO:0000256" key="3">
    <source>
        <dbReference type="ARBA" id="ARBA00004173"/>
    </source>
</evidence>
<evidence type="ECO:0000313" key="14">
    <source>
        <dbReference type="EMBL" id="KAF2812919.1"/>
    </source>
</evidence>
<feature type="compositionally biased region" description="Polar residues" evidence="12">
    <location>
        <begin position="838"/>
        <end position="859"/>
    </location>
</feature>
<comment type="cofactor">
    <cofactor evidence="2">
        <name>Mg(2+)</name>
        <dbReference type="ChEBI" id="CHEBI:18420"/>
    </cofactor>
</comment>
<protein>
    <recommendedName>
        <fullName evidence="4">RNA helicase</fullName>
        <ecNumber evidence="4">3.6.4.13</ecNumber>
    </recommendedName>
</protein>
<gene>
    <name evidence="14 16" type="ORF">BDZ99DRAFT_381376</name>
</gene>
<dbReference type="InterPro" id="IPR050699">
    <property type="entry name" value="RNA-DNA_Helicase"/>
</dbReference>
<dbReference type="GO" id="GO:0045025">
    <property type="term" value="C:mitochondrial degradosome"/>
    <property type="evidence" value="ECO:0007669"/>
    <property type="project" value="TreeGrafter"/>
</dbReference>
<evidence type="ECO:0000256" key="11">
    <source>
        <dbReference type="ARBA" id="ARBA00047984"/>
    </source>
</evidence>
<sequence length="921" mass="103617">MRPQGQRPGLCLFCTLISTPTQSRALPQIWTDKTSPLSDIRHASISLGARRYRSSTAEKRRPTRTPERSGRSERPVLVAPGKSFIKLAIPPTGVSQVLGHRLSGLQQSTKSFQGIARRTPYGFTPSWRFGADNPLHFKKRVENALSTIQEELSEPLLLDSLELDKTTFSKIWSVFQKHILSLDKATSKERKEEWDALQNIQGGNRALLDRLKYAFYGHMVGSKFTKAELSNQKQLADLRFPPEWFPTTRQMRRTIHLHVGPTNSGKTYHALQRLEQATSGVYAGPLRLLAHEIYTRLNAKGKTCGLVTGEERRIPETTGERVKMWSCTVEMAPLNIQMDVAVIDEIQMINSPERGWAWTQAYLGVQAKEVHLCGEERTVPLIKELAASIGDRLVIHEYKRLSPLEMMHRSLNGDLKKLEKGDCVVSFSVMGIHALRKQIEKQTGRKVAIIYGSLPPETRAQQAKLFNDPDNDYDYLVASDAVGMGLNLSIKRVIFEAASKHNGVSHVPLKIAEVKQIGGRAGRYRTAHQATVEDTASLQKPDGSATNVDSNDASALSVIEGRKETPQSQQTVGYVTTLEAFDHRAVEYAMNAEAEPITTAGIFPPALIIERFASYFPPGTPFSYVLLRLNEISRIHPRYQLCALKDALRIADAIQPVKTLTIADRIILIAAPCGMRDPLQREMILEFAKRIGEQRTAPLLDITQFNFDLLDQEPTGKREYLAALESFHKGLVLYLWLSFRFTGVFTQRALAEKTKSLVEKAIEHTLSEFSFTEERRNAITSKRQEQLLRQLKIQYQGTGRGEGKEAQEEDVQEEQHSEEDALKEGTESQEEPDLQEDAVQQNSLQEGTLQESAVQENAVQENAENQPEPEQDVDNEPPDVRDIITDETSFREDTSSTRDDYGEYPSPELESIKQHPHPHAS</sequence>
<dbReference type="Gene3D" id="1.20.58.1080">
    <property type="match status" value="1"/>
</dbReference>
<evidence type="ECO:0000256" key="5">
    <source>
        <dbReference type="ARBA" id="ARBA00022741"/>
    </source>
</evidence>
<evidence type="ECO:0000256" key="8">
    <source>
        <dbReference type="ARBA" id="ARBA00022840"/>
    </source>
</evidence>
<dbReference type="PANTHER" id="PTHR12131">
    <property type="entry name" value="ATP-DEPENDENT RNA AND DNA HELICASE"/>
    <property type="match status" value="1"/>
</dbReference>
<comment type="subcellular location">
    <subcellularLocation>
        <location evidence="3">Mitochondrion</location>
    </subcellularLocation>
</comment>
<dbReference type="InterPro" id="IPR044774">
    <property type="entry name" value="Suv3_DEXQc"/>
</dbReference>
<dbReference type="Proteomes" id="UP000504636">
    <property type="component" value="Unplaced"/>
</dbReference>
<dbReference type="InterPro" id="IPR041082">
    <property type="entry name" value="Suv3_C_1"/>
</dbReference>
<dbReference type="FunFam" id="3.40.50.300:FF:000957">
    <property type="entry name" value="ATP-dependent RNA helicase SUV3L, mitochondrial"/>
    <property type="match status" value="1"/>
</dbReference>
<keyword evidence="15" id="KW-1185">Reference proteome</keyword>
<evidence type="ECO:0000256" key="10">
    <source>
        <dbReference type="ARBA" id="ARBA00023128"/>
    </source>
</evidence>
<name>A0A6A6YWM0_9PEZI</name>
<feature type="compositionally biased region" description="Basic and acidic residues" evidence="12">
    <location>
        <begin position="878"/>
        <end position="901"/>
    </location>
</feature>
<dbReference type="SMART" id="SM00490">
    <property type="entry name" value="HELICc"/>
    <property type="match status" value="1"/>
</dbReference>
<evidence type="ECO:0000313" key="16">
    <source>
        <dbReference type="RefSeq" id="XP_033579883.1"/>
    </source>
</evidence>
<feature type="region of interest" description="Disordered" evidence="12">
    <location>
        <begin position="49"/>
        <end position="74"/>
    </location>
</feature>
<dbReference type="GO" id="GO:0005524">
    <property type="term" value="F:ATP binding"/>
    <property type="evidence" value="ECO:0007669"/>
    <property type="project" value="UniProtKB-KW"/>
</dbReference>
<comment type="cofactor">
    <cofactor evidence="1">
        <name>Mn(2+)</name>
        <dbReference type="ChEBI" id="CHEBI:29035"/>
    </cofactor>
</comment>
<dbReference type="OrthoDB" id="6692397at2759"/>
<feature type="region of interest" description="Disordered" evidence="12">
    <location>
        <begin position="795"/>
        <end position="921"/>
    </location>
</feature>
<evidence type="ECO:0000256" key="4">
    <source>
        <dbReference type="ARBA" id="ARBA00012552"/>
    </source>
</evidence>
<feature type="domain" description="Helicase C-terminal" evidence="13">
    <location>
        <begin position="410"/>
        <end position="573"/>
    </location>
</feature>
<evidence type="ECO:0000313" key="15">
    <source>
        <dbReference type="Proteomes" id="UP000504636"/>
    </source>
</evidence>
<feature type="compositionally biased region" description="Acidic residues" evidence="12">
    <location>
        <begin position="867"/>
        <end position="877"/>
    </location>
</feature>
<proteinExistence type="predicted"/>
<feature type="compositionally biased region" description="Basic and acidic residues" evidence="12">
    <location>
        <begin position="813"/>
        <end position="826"/>
    </location>
</feature>
<keyword evidence="5" id="KW-0547">Nucleotide-binding</keyword>
<dbReference type="GO" id="GO:0016787">
    <property type="term" value="F:hydrolase activity"/>
    <property type="evidence" value="ECO:0007669"/>
    <property type="project" value="UniProtKB-KW"/>
</dbReference>
<dbReference type="CDD" id="cd17913">
    <property type="entry name" value="DEXQc_Suv3"/>
    <property type="match status" value="1"/>
</dbReference>
<dbReference type="Pfam" id="PF18147">
    <property type="entry name" value="Suv3_C_1"/>
    <property type="match status" value="1"/>
</dbReference>